<evidence type="ECO:0000256" key="3">
    <source>
        <dbReference type="ARBA" id="ARBA00022448"/>
    </source>
</evidence>
<proteinExistence type="inferred from homology"/>
<dbReference type="WBParaSite" id="PSAMB.scaffold202size66191.g3177.t1">
    <property type="protein sequence ID" value="PSAMB.scaffold202size66191.g3177.t1"/>
    <property type="gene ID" value="PSAMB.scaffold202size66191.g3177"/>
</dbReference>
<dbReference type="SUPFAM" id="SSF81338">
    <property type="entry name" value="Aquaporin-like"/>
    <property type="match status" value="1"/>
</dbReference>
<comment type="similarity">
    <text evidence="2 8">Belongs to the MIP/aquaporin (TC 1.A.8) family.</text>
</comment>
<keyword evidence="3 8" id="KW-0813">Transport</keyword>
<feature type="transmembrane region" description="Helical" evidence="9">
    <location>
        <begin position="239"/>
        <end position="258"/>
    </location>
</feature>
<evidence type="ECO:0000256" key="8">
    <source>
        <dbReference type="RuleBase" id="RU000477"/>
    </source>
</evidence>
<dbReference type="PRINTS" id="PR00783">
    <property type="entry name" value="MINTRINSICP"/>
</dbReference>
<dbReference type="InterPro" id="IPR050363">
    <property type="entry name" value="MIP/Aquaporin"/>
</dbReference>
<dbReference type="GO" id="GO:0015254">
    <property type="term" value="F:glycerol channel activity"/>
    <property type="evidence" value="ECO:0007669"/>
    <property type="project" value="TreeGrafter"/>
</dbReference>
<comment type="subcellular location">
    <subcellularLocation>
        <location evidence="1">Membrane</location>
        <topology evidence="1">Multi-pass membrane protein</topology>
    </subcellularLocation>
</comment>
<evidence type="ECO:0000256" key="6">
    <source>
        <dbReference type="ARBA" id="ARBA00023136"/>
    </source>
</evidence>
<keyword evidence="10" id="KW-1185">Reference proteome</keyword>
<feature type="transmembrane region" description="Helical" evidence="9">
    <location>
        <begin position="21"/>
        <end position="45"/>
    </location>
</feature>
<keyword evidence="6 9" id="KW-0472">Membrane</keyword>
<keyword evidence="5 9" id="KW-1133">Transmembrane helix</keyword>
<feature type="transmembrane region" description="Helical" evidence="9">
    <location>
        <begin position="98"/>
        <end position="120"/>
    </location>
</feature>
<evidence type="ECO:0000256" key="2">
    <source>
        <dbReference type="ARBA" id="ARBA00006175"/>
    </source>
</evidence>
<dbReference type="Gene3D" id="1.20.1080.10">
    <property type="entry name" value="Glycerol uptake facilitator protein"/>
    <property type="match status" value="1"/>
</dbReference>
<evidence type="ECO:0000313" key="11">
    <source>
        <dbReference type="WBParaSite" id="PSAMB.scaffold202size66191.g3177.t1"/>
    </source>
</evidence>
<dbReference type="NCBIfam" id="TIGR00861">
    <property type="entry name" value="MIP"/>
    <property type="match status" value="1"/>
</dbReference>
<feature type="transmembrane region" description="Helical" evidence="9">
    <location>
        <begin position="187"/>
        <end position="211"/>
    </location>
</feature>
<evidence type="ECO:0000313" key="10">
    <source>
        <dbReference type="Proteomes" id="UP000887566"/>
    </source>
</evidence>
<evidence type="ECO:0000256" key="5">
    <source>
        <dbReference type="ARBA" id="ARBA00022989"/>
    </source>
</evidence>
<dbReference type="CDD" id="cd00333">
    <property type="entry name" value="MIP"/>
    <property type="match status" value="1"/>
</dbReference>
<dbReference type="Pfam" id="PF00230">
    <property type="entry name" value="MIP"/>
    <property type="match status" value="1"/>
</dbReference>
<keyword evidence="4 8" id="KW-0812">Transmembrane</keyword>
<protein>
    <submittedName>
        <fullName evidence="11">Aquaporin 9</fullName>
    </submittedName>
</protein>
<organism evidence="10 11">
    <name type="scientific">Plectus sambesii</name>
    <dbReference type="NCBI Taxonomy" id="2011161"/>
    <lineage>
        <taxon>Eukaryota</taxon>
        <taxon>Metazoa</taxon>
        <taxon>Ecdysozoa</taxon>
        <taxon>Nematoda</taxon>
        <taxon>Chromadorea</taxon>
        <taxon>Plectida</taxon>
        <taxon>Plectina</taxon>
        <taxon>Plectoidea</taxon>
        <taxon>Plectidae</taxon>
        <taxon>Plectus</taxon>
    </lineage>
</organism>
<evidence type="ECO:0000256" key="1">
    <source>
        <dbReference type="ARBA" id="ARBA00004141"/>
    </source>
</evidence>
<dbReference type="AlphaFoldDB" id="A0A914VHM5"/>
<dbReference type="PANTHER" id="PTHR43829">
    <property type="entry name" value="AQUAPORIN OR AQUAGLYCEROPORIN RELATED"/>
    <property type="match status" value="1"/>
</dbReference>
<feature type="transmembrane region" description="Helical" evidence="9">
    <location>
        <begin position="152"/>
        <end position="175"/>
    </location>
</feature>
<sequence length="291" mass="31643">MEGVRKVVCRRVRLHDKLTRELLAEFIGTAFLLLVGTGSVAQWLLSHQERNAWIGINLCWGLGVMFGAYICGGVSGGHMNPAVSVMAFVMGDLSFVRMLLYSVAQTAGAFFGALLTYLTYYDAINVHDGGIRMVRGENGTAGIFTTFPSPHISVWGAVLDQIVGTGILTLCVKAIGDKRNGNVPGFLHPLLAGLVVAMIGMCFGMNCGYPINPGRDLGPRILTAIIYGWEVFSYNNYTWFWIPLVGPTIGAVVGAWLYKLFIGLHWSDELEVVAVEEVMLLSKGSKVTTMT</sequence>
<accession>A0A914VHM5</accession>
<reference evidence="11" key="1">
    <citation type="submission" date="2022-11" db="UniProtKB">
        <authorList>
            <consortium name="WormBaseParasite"/>
        </authorList>
    </citation>
    <scope>IDENTIFICATION</scope>
</reference>
<dbReference type="PANTHER" id="PTHR43829:SF9">
    <property type="entry name" value="AQUAPORIN-9"/>
    <property type="match status" value="1"/>
</dbReference>
<feature type="transmembrane region" description="Helical" evidence="9">
    <location>
        <begin position="51"/>
        <end position="77"/>
    </location>
</feature>
<name>A0A914VHM5_9BILA</name>
<comment type="function">
    <text evidence="7">Aquaglyceroporin that may modulate the water content and osmolytes during anhydrobiosis.</text>
</comment>
<evidence type="ECO:0000256" key="9">
    <source>
        <dbReference type="SAM" id="Phobius"/>
    </source>
</evidence>
<dbReference type="InterPro" id="IPR023271">
    <property type="entry name" value="Aquaporin-like"/>
</dbReference>
<dbReference type="InterPro" id="IPR000425">
    <property type="entry name" value="MIP"/>
</dbReference>
<evidence type="ECO:0000256" key="4">
    <source>
        <dbReference type="ARBA" id="ARBA00022692"/>
    </source>
</evidence>
<dbReference type="GO" id="GO:0015250">
    <property type="term" value="F:water channel activity"/>
    <property type="evidence" value="ECO:0007669"/>
    <property type="project" value="TreeGrafter"/>
</dbReference>
<dbReference type="GO" id="GO:0016323">
    <property type="term" value="C:basolateral plasma membrane"/>
    <property type="evidence" value="ECO:0007669"/>
    <property type="project" value="TreeGrafter"/>
</dbReference>
<evidence type="ECO:0000256" key="7">
    <source>
        <dbReference type="ARBA" id="ARBA00045280"/>
    </source>
</evidence>
<dbReference type="Proteomes" id="UP000887566">
    <property type="component" value="Unplaced"/>
</dbReference>